<evidence type="ECO:0000313" key="2">
    <source>
        <dbReference type="EMBL" id="TFV08146.1"/>
    </source>
</evidence>
<dbReference type="Proteomes" id="UP000297396">
    <property type="component" value="Unassembled WGS sequence"/>
</dbReference>
<comment type="caution">
    <text evidence="2">The sequence shown here is derived from an EMBL/GenBank/DDBJ whole genome shotgun (WGS) entry which is preliminary data.</text>
</comment>
<evidence type="ECO:0000313" key="3">
    <source>
        <dbReference type="Proteomes" id="UP000297396"/>
    </source>
</evidence>
<name>A0A4Y9JUL2_9PAST</name>
<sequence length="69" mass="8054">MTNSKIEKLKAQLQAEIEKEEARKQKIAVKFLKVIEEKINSDTNFKNLLSSHLSDLTEKEKQLFNFIFG</sequence>
<feature type="coiled-coil region" evidence="1">
    <location>
        <begin position="3"/>
        <end position="30"/>
    </location>
</feature>
<dbReference type="EMBL" id="SPPA01000030">
    <property type="protein sequence ID" value="TFV08146.1"/>
    <property type="molecule type" value="Genomic_DNA"/>
</dbReference>
<evidence type="ECO:0008006" key="4">
    <source>
        <dbReference type="Google" id="ProtNLM"/>
    </source>
</evidence>
<accession>A0A4Y9JUL2</accession>
<evidence type="ECO:0000256" key="1">
    <source>
        <dbReference type="SAM" id="Coils"/>
    </source>
</evidence>
<protein>
    <recommendedName>
        <fullName evidence="4">Mobilization protein</fullName>
    </recommendedName>
</protein>
<organism evidence="2 3">
    <name type="scientific">Muribacter muris</name>
    <dbReference type="NCBI Taxonomy" id="67855"/>
    <lineage>
        <taxon>Bacteria</taxon>
        <taxon>Pseudomonadati</taxon>
        <taxon>Pseudomonadota</taxon>
        <taxon>Gammaproteobacteria</taxon>
        <taxon>Pasteurellales</taxon>
        <taxon>Pasteurellaceae</taxon>
        <taxon>Muribacter</taxon>
    </lineage>
</organism>
<dbReference type="RefSeq" id="WP_135058406.1">
    <property type="nucleotide sequence ID" value="NZ_JADGLC010000030.1"/>
</dbReference>
<keyword evidence="1" id="KW-0175">Coiled coil</keyword>
<dbReference type="AlphaFoldDB" id="A0A4Y9JUL2"/>
<gene>
    <name evidence="2" type="ORF">E4T80_11115</name>
</gene>
<proteinExistence type="predicted"/>
<reference evidence="2 3" key="1">
    <citation type="submission" date="2019-03" db="EMBL/GenBank/DDBJ databases">
        <title>Diversity of the mouse oral microbiome.</title>
        <authorList>
            <person name="Joseph S."/>
            <person name="Aduse-Opoku J."/>
            <person name="Curtis M."/>
            <person name="Wade W."/>
            <person name="Hashim A."/>
        </authorList>
    </citation>
    <scope>NUCLEOTIDE SEQUENCE [LARGE SCALE GENOMIC DNA]</scope>
    <source>
        <strain evidence="2 3">WT12</strain>
    </source>
</reference>